<gene>
    <name evidence="5" type="ORF">BI198_05375</name>
</gene>
<dbReference type="EC" id="5.2.1.8" evidence="3"/>
<dbReference type="GO" id="GO:0003755">
    <property type="term" value="F:peptidyl-prolyl cis-trans isomerase activity"/>
    <property type="evidence" value="ECO:0007669"/>
    <property type="project" value="UniProtKB-UniRule"/>
</dbReference>
<dbReference type="Pfam" id="PF00160">
    <property type="entry name" value="Pro_isomerase"/>
    <property type="match status" value="1"/>
</dbReference>
<dbReference type="AlphaFoldDB" id="A0A1E7Q4G4"/>
<reference evidence="6" key="1">
    <citation type="submission" date="2016-09" db="EMBL/GenBank/DDBJ databases">
        <authorList>
            <person name="Wan X."/>
            <person name="Hou S."/>
        </authorList>
    </citation>
    <scope>NUCLEOTIDE SEQUENCE [LARGE SCALE GENOMIC DNA]</scope>
    <source>
        <strain evidence="6">KH87</strain>
    </source>
</reference>
<evidence type="ECO:0000313" key="5">
    <source>
        <dbReference type="EMBL" id="OEY69065.1"/>
    </source>
</evidence>
<dbReference type="InterPro" id="IPR044665">
    <property type="entry name" value="E_coli_cyclophilin_A-like"/>
</dbReference>
<dbReference type="Gene3D" id="2.40.100.10">
    <property type="entry name" value="Cyclophilin-like"/>
    <property type="match status" value="1"/>
</dbReference>
<evidence type="ECO:0000313" key="6">
    <source>
        <dbReference type="Proteomes" id="UP000242258"/>
    </source>
</evidence>
<comment type="caution">
    <text evidence="5">The sequence shown here is derived from an EMBL/GenBank/DDBJ whole genome shotgun (WGS) entry which is preliminary data.</text>
</comment>
<dbReference type="RefSeq" id="WP_070048631.1">
    <property type="nucleotide sequence ID" value="NZ_CBCSDO010000003.1"/>
</dbReference>
<dbReference type="EMBL" id="MKEK01000001">
    <property type="protein sequence ID" value="OEY69065.1"/>
    <property type="molecule type" value="Genomic_DNA"/>
</dbReference>
<dbReference type="STRING" id="1628148.BI198_05375"/>
<accession>A0A1E7Q4G4</accession>
<comment type="catalytic activity">
    <reaction evidence="3">
        <text>[protein]-peptidylproline (omega=180) = [protein]-peptidylproline (omega=0)</text>
        <dbReference type="Rhea" id="RHEA:16237"/>
        <dbReference type="Rhea" id="RHEA-COMP:10747"/>
        <dbReference type="Rhea" id="RHEA-COMP:10748"/>
        <dbReference type="ChEBI" id="CHEBI:83833"/>
        <dbReference type="ChEBI" id="CHEBI:83834"/>
        <dbReference type="EC" id="5.2.1.8"/>
    </reaction>
</comment>
<organism evidence="5 6">
    <name type="scientific">Rheinheimera salexigens</name>
    <dbReference type="NCBI Taxonomy" id="1628148"/>
    <lineage>
        <taxon>Bacteria</taxon>
        <taxon>Pseudomonadati</taxon>
        <taxon>Pseudomonadota</taxon>
        <taxon>Gammaproteobacteria</taxon>
        <taxon>Chromatiales</taxon>
        <taxon>Chromatiaceae</taxon>
        <taxon>Rheinheimera</taxon>
    </lineage>
</organism>
<dbReference type="InterPro" id="IPR029000">
    <property type="entry name" value="Cyclophilin-like_dom_sf"/>
</dbReference>
<keyword evidence="1 3" id="KW-0697">Rotamase</keyword>
<dbReference type="PROSITE" id="PS51257">
    <property type="entry name" value="PROKAR_LIPOPROTEIN"/>
    <property type="match status" value="1"/>
</dbReference>
<dbReference type="Proteomes" id="UP000242258">
    <property type="component" value="Unassembled WGS sequence"/>
</dbReference>
<evidence type="ECO:0000256" key="2">
    <source>
        <dbReference type="ARBA" id="ARBA00023235"/>
    </source>
</evidence>
<dbReference type="InterPro" id="IPR002130">
    <property type="entry name" value="Cyclophilin-type_PPIase_dom"/>
</dbReference>
<dbReference type="SUPFAM" id="SSF50891">
    <property type="entry name" value="Cyclophilin-like"/>
    <property type="match status" value="1"/>
</dbReference>
<proteinExistence type="inferred from homology"/>
<evidence type="ECO:0000256" key="1">
    <source>
        <dbReference type="ARBA" id="ARBA00023110"/>
    </source>
</evidence>
<keyword evidence="2 3" id="KW-0413">Isomerase</keyword>
<protein>
    <recommendedName>
        <fullName evidence="3">Peptidyl-prolyl cis-trans isomerase</fullName>
        <shortName evidence="3">PPIase</shortName>
        <ecNumber evidence="3">5.2.1.8</ecNumber>
    </recommendedName>
</protein>
<comment type="function">
    <text evidence="3">PPIases accelerate the folding of proteins. It catalyzes the cis-trans isomerization of proline imidic peptide bonds in oligopeptides.</text>
</comment>
<feature type="domain" description="PPIase cyclophilin-type" evidence="4">
    <location>
        <begin position="42"/>
        <end position="204"/>
    </location>
</feature>
<dbReference type="PRINTS" id="PR00153">
    <property type="entry name" value="CSAPPISMRASE"/>
</dbReference>
<feature type="chain" id="PRO_5009028467" description="Peptidyl-prolyl cis-trans isomerase" evidence="3">
    <location>
        <begin position="32"/>
        <end position="210"/>
    </location>
</feature>
<dbReference type="OrthoDB" id="9807797at2"/>
<name>A0A1E7Q4G4_9GAMM</name>
<sequence>MINRLLSASVLKVLLTVLFTVLLSCSMNALADPGQFIQPNNLYPKVLISTTLGDIEVELDRSRAPITVNNFLSYVKEKRYNNTLFHRLEPDYVVQGGGYNTDFRAILEREPIINESGNGLKNQYATIAMARLNDPHSATSQFFFNLKDNANLDPGSRWGYTVFGRITGGETVLETMRQQATDVSVALGWPNVPVEPIVIKMITVLAEPEL</sequence>
<feature type="signal peptide" evidence="3">
    <location>
        <begin position="1"/>
        <end position="31"/>
    </location>
</feature>
<dbReference type="PROSITE" id="PS50072">
    <property type="entry name" value="CSA_PPIASE_2"/>
    <property type="match status" value="1"/>
</dbReference>
<keyword evidence="6" id="KW-1185">Reference proteome</keyword>
<keyword evidence="3" id="KW-0732">Signal</keyword>
<dbReference type="PANTHER" id="PTHR43246">
    <property type="entry name" value="PEPTIDYL-PROLYL CIS-TRANS ISOMERASE CYP38, CHLOROPLASTIC"/>
    <property type="match status" value="1"/>
</dbReference>
<comment type="similarity">
    <text evidence="3">Belongs to the cyclophilin-type PPIase family.</text>
</comment>
<evidence type="ECO:0000256" key="3">
    <source>
        <dbReference type="RuleBase" id="RU363019"/>
    </source>
</evidence>
<evidence type="ECO:0000259" key="4">
    <source>
        <dbReference type="PROSITE" id="PS50072"/>
    </source>
</evidence>